<accession>A0A7X0C0I4</accession>
<gene>
    <name evidence="2" type="ORF">FHU36_002647</name>
</gene>
<dbReference type="RefSeq" id="WP_185083983.1">
    <property type="nucleotide sequence ID" value="NZ_JACHJB010000001.1"/>
</dbReference>
<comment type="caution">
    <text evidence="2">The sequence shown here is derived from an EMBL/GenBank/DDBJ whole genome shotgun (WGS) entry which is preliminary data.</text>
</comment>
<sequence length="110" mass="11556">MTARTGPPPLPAPYDRMLSAYAAALAGSRLACSSRATYLSRARRFLAWTAGTTAGDAPLAEMTAAVRTARAYRLHLEGGGYARGTIDNHLIAVEDFFARSGLGSTGLRPG</sequence>
<dbReference type="EMBL" id="JACHJB010000001">
    <property type="protein sequence ID" value="MBB6346138.1"/>
    <property type="molecule type" value="Genomic_DNA"/>
</dbReference>
<proteinExistence type="predicted"/>
<dbReference type="InterPro" id="IPR010998">
    <property type="entry name" value="Integrase_recombinase_N"/>
</dbReference>
<keyword evidence="1" id="KW-0238">DNA-binding</keyword>
<keyword evidence="3" id="KW-1185">Reference proteome</keyword>
<evidence type="ECO:0000313" key="2">
    <source>
        <dbReference type="EMBL" id="MBB6346138.1"/>
    </source>
</evidence>
<protein>
    <recommendedName>
        <fullName evidence="4">Integrase</fullName>
    </recommendedName>
</protein>
<evidence type="ECO:0000256" key="1">
    <source>
        <dbReference type="ARBA" id="ARBA00023125"/>
    </source>
</evidence>
<organism evidence="2 3">
    <name type="scientific">Nonomuraea muscovyensis</name>
    <dbReference type="NCBI Taxonomy" id="1124761"/>
    <lineage>
        <taxon>Bacteria</taxon>
        <taxon>Bacillati</taxon>
        <taxon>Actinomycetota</taxon>
        <taxon>Actinomycetes</taxon>
        <taxon>Streptosporangiales</taxon>
        <taxon>Streptosporangiaceae</taxon>
        <taxon>Nonomuraea</taxon>
    </lineage>
</organism>
<reference evidence="2 3" key="1">
    <citation type="submission" date="2020-08" db="EMBL/GenBank/DDBJ databases">
        <title>Sequencing the genomes of 1000 actinobacteria strains.</title>
        <authorList>
            <person name="Klenk H.-P."/>
        </authorList>
    </citation>
    <scope>NUCLEOTIDE SEQUENCE [LARGE SCALE GENOMIC DNA]</scope>
    <source>
        <strain evidence="2 3">DSM 45913</strain>
    </source>
</reference>
<dbReference type="Gene3D" id="1.10.150.130">
    <property type="match status" value="1"/>
</dbReference>
<name>A0A7X0C0I4_9ACTN</name>
<dbReference type="Proteomes" id="UP000583800">
    <property type="component" value="Unassembled WGS sequence"/>
</dbReference>
<evidence type="ECO:0000313" key="3">
    <source>
        <dbReference type="Proteomes" id="UP000583800"/>
    </source>
</evidence>
<dbReference type="AlphaFoldDB" id="A0A7X0C0I4"/>
<dbReference type="GO" id="GO:0003677">
    <property type="term" value="F:DNA binding"/>
    <property type="evidence" value="ECO:0007669"/>
    <property type="project" value="UniProtKB-KW"/>
</dbReference>
<evidence type="ECO:0008006" key="4">
    <source>
        <dbReference type="Google" id="ProtNLM"/>
    </source>
</evidence>